<dbReference type="PRINTS" id="PR00153">
    <property type="entry name" value="CSAPPISMRASE"/>
</dbReference>
<evidence type="ECO:0000259" key="4">
    <source>
        <dbReference type="PROSITE" id="PS50072"/>
    </source>
</evidence>
<keyword evidence="6" id="KW-1185">Reference proteome</keyword>
<dbReference type="EMBL" id="JBBMQS010000017">
    <property type="protein sequence ID" value="MEM5499755.1"/>
    <property type="molecule type" value="Genomic_DNA"/>
</dbReference>
<name>A0ABU9T0V2_9ALTE</name>
<keyword evidence="2 3" id="KW-0413">Isomerase</keyword>
<evidence type="ECO:0000313" key="5">
    <source>
        <dbReference type="EMBL" id="MEM5499755.1"/>
    </source>
</evidence>
<keyword evidence="1 3" id="KW-0697">Rotamase</keyword>
<comment type="similarity">
    <text evidence="3">Belongs to the cyclophilin-type PPIase family.</text>
</comment>
<comment type="function">
    <text evidence="3">PPIases accelerate the folding of proteins. It catalyzes the cis-trans isomerization of proline imidic peptide bonds in oligopeptides.</text>
</comment>
<dbReference type="SUPFAM" id="SSF50891">
    <property type="entry name" value="Cyclophilin-like"/>
    <property type="match status" value="1"/>
</dbReference>
<comment type="caution">
    <text evidence="5">The sequence shown here is derived from an EMBL/GenBank/DDBJ whole genome shotgun (WGS) entry which is preliminary data.</text>
</comment>
<reference evidence="5 6" key="1">
    <citation type="submission" date="2024-03" db="EMBL/GenBank/DDBJ databases">
        <title>Community enrichment and isolation of bacterial strains for fucoidan degradation.</title>
        <authorList>
            <person name="Sichert A."/>
        </authorList>
    </citation>
    <scope>NUCLEOTIDE SEQUENCE [LARGE SCALE GENOMIC DNA]</scope>
    <source>
        <strain evidence="5 6">AS12</strain>
    </source>
</reference>
<dbReference type="EC" id="5.2.1.8" evidence="3"/>
<dbReference type="Pfam" id="PF00160">
    <property type="entry name" value="Pro_isomerase"/>
    <property type="match status" value="1"/>
</dbReference>
<dbReference type="InterPro" id="IPR044665">
    <property type="entry name" value="E_coli_cyclophilin_A-like"/>
</dbReference>
<dbReference type="RefSeq" id="WP_006991337.1">
    <property type="nucleotide sequence ID" value="NZ_JBBMQS010000017.1"/>
</dbReference>
<dbReference type="PROSITE" id="PS50072">
    <property type="entry name" value="CSA_PPIASE_2"/>
    <property type="match status" value="1"/>
</dbReference>
<dbReference type="Proteomes" id="UP001461163">
    <property type="component" value="Unassembled WGS sequence"/>
</dbReference>
<dbReference type="Gene3D" id="2.40.100.10">
    <property type="entry name" value="Cyclophilin-like"/>
    <property type="match status" value="1"/>
</dbReference>
<dbReference type="InterPro" id="IPR002130">
    <property type="entry name" value="Cyclophilin-type_PPIase_dom"/>
</dbReference>
<accession>A0ABU9T0V2</accession>
<feature type="signal peptide" evidence="3">
    <location>
        <begin position="1"/>
        <end position="24"/>
    </location>
</feature>
<feature type="domain" description="PPIase cyclophilin-type" evidence="4">
    <location>
        <begin position="33"/>
        <end position="188"/>
    </location>
</feature>
<proteinExistence type="inferred from homology"/>
<organism evidence="5 6">
    <name type="scientific">Paraglaciecola mesophila</name>
    <dbReference type="NCBI Taxonomy" id="197222"/>
    <lineage>
        <taxon>Bacteria</taxon>
        <taxon>Pseudomonadati</taxon>
        <taxon>Pseudomonadota</taxon>
        <taxon>Gammaproteobacteria</taxon>
        <taxon>Alteromonadales</taxon>
        <taxon>Alteromonadaceae</taxon>
        <taxon>Paraglaciecola</taxon>
    </lineage>
</organism>
<comment type="catalytic activity">
    <reaction evidence="3">
        <text>[protein]-peptidylproline (omega=180) = [protein]-peptidylproline (omega=0)</text>
        <dbReference type="Rhea" id="RHEA:16237"/>
        <dbReference type="Rhea" id="RHEA-COMP:10747"/>
        <dbReference type="Rhea" id="RHEA-COMP:10748"/>
        <dbReference type="ChEBI" id="CHEBI:83833"/>
        <dbReference type="ChEBI" id="CHEBI:83834"/>
        <dbReference type="EC" id="5.2.1.8"/>
    </reaction>
</comment>
<evidence type="ECO:0000256" key="3">
    <source>
        <dbReference type="RuleBase" id="RU363019"/>
    </source>
</evidence>
<protein>
    <recommendedName>
        <fullName evidence="3">Peptidyl-prolyl cis-trans isomerase</fullName>
        <shortName evidence="3">PPIase</shortName>
        <ecNumber evidence="3">5.2.1.8</ecNumber>
    </recommendedName>
</protein>
<evidence type="ECO:0000313" key="6">
    <source>
        <dbReference type="Proteomes" id="UP001461163"/>
    </source>
</evidence>
<gene>
    <name evidence="5" type="ORF">WNY77_20260</name>
</gene>
<evidence type="ECO:0000256" key="2">
    <source>
        <dbReference type="ARBA" id="ARBA00023235"/>
    </source>
</evidence>
<evidence type="ECO:0000256" key="1">
    <source>
        <dbReference type="ARBA" id="ARBA00023110"/>
    </source>
</evidence>
<dbReference type="GO" id="GO:0003755">
    <property type="term" value="F:peptidyl-prolyl cis-trans isomerase activity"/>
    <property type="evidence" value="ECO:0007669"/>
    <property type="project" value="UniProtKB-EC"/>
</dbReference>
<keyword evidence="3" id="KW-0732">Signal</keyword>
<feature type="chain" id="PRO_5044967181" description="Peptidyl-prolyl cis-trans isomerase" evidence="3">
    <location>
        <begin position="25"/>
        <end position="260"/>
    </location>
</feature>
<dbReference type="InterPro" id="IPR029000">
    <property type="entry name" value="Cyclophilin-like_dom_sf"/>
</dbReference>
<dbReference type="PANTHER" id="PTHR43246">
    <property type="entry name" value="PEPTIDYL-PROLYL CIS-TRANS ISOMERASE CYP38, CHLOROPLASTIC"/>
    <property type="match status" value="1"/>
</dbReference>
<sequence length="260" mass="27053">MMSKLKHTMLVAGLCCTAVNITHATEVQIRTVLGDVNINLFDNTTPQTVNNFLSYVNSGAYANNVVHRSEPGFVIQAGGFQYNNALPLDAVPTGSSVANEPELSNVRGTIAMAKLSGNVNSATSQWFINLNNNSANLDVQNGGFTVFGQVLGDGMDIIDAIAALNRFDLGGAASAAPLRDYTQADLSAGVEVTDQHLVIISDVVITDSASVTHSELNPVANTLLNQDTSGGGSSGGSGGSIGFLGLIGLAALRFTRRLLV</sequence>